<accession>A0A6S7KCD3</accession>
<dbReference type="OrthoDB" id="5984493at2759"/>
<proteinExistence type="predicted"/>
<evidence type="ECO:0000313" key="1">
    <source>
        <dbReference type="EMBL" id="CAB4040951.1"/>
    </source>
</evidence>
<dbReference type="AlphaFoldDB" id="A0A6S7KCD3"/>
<comment type="caution">
    <text evidence="1">The sequence shown here is derived from an EMBL/GenBank/DDBJ whole genome shotgun (WGS) entry which is preliminary data.</text>
</comment>
<organism evidence="1 2">
    <name type="scientific">Paramuricea clavata</name>
    <name type="common">Red gorgonian</name>
    <name type="synonym">Violescent sea-whip</name>
    <dbReference type="NCBI Taxonomy" id="317549"/>
    <lineage>
        <taxon>Eukaryota</taxon>
        <taxon>Metazoa</taxon>
        <taxon>Cnidaria</taxon>
        <taxon>Anthozoa</taxon>
        <taxon>Octocorallia</taxon>
        <taxon>Malacalcyonacea</taxon>
        <taxon>Plexauridae</taxon>
        <taxon>Paramuricea</taxon>
    </lineage>
</organism>
<sequence length="163" mass="18498">LEGTNLQQLFENHDLPLTEIQNKKVIQAANTKQPVVVAGTIARECPSVLSLIKLSITDELKSVCKNLCRRFGGSELYDKSYNKLQEFDFEKLWREIKVKVPFPVDIFNAVSGNNTSDEDINHGLNVKYCFLYSILMHERWHELSLLKCVNTILAIAGACTKQV</sequence>
<gene>
    <name evidence="1" type="ORF">PACLA_8A010417</name>
</gene>
<protein>
    <submittedName>
        <fullName evidence="1">Uncharacterized protein</fullName>
    </submittedName>
</protein>
<dbReference type="EMBL" id="CACRXK020027525">
    <property type="protein sequence ID" value="CAB4040951.1"/>
    <property type="molecule type" value="Genomic_DNA"/>
</dbReference>
<keyword evidence="2" id="KW-1185">Reference proteome</keyword>
<feature type="non-terminal residue" evidence="1">
    <location>
        <position position="1"/>
    </location>
</feature>
<evidence type="ECO:0000313" key="2">
    <source>
        <dbReference type="Proteomes" id="UP001152795"/>
    </source>
</evidence>
<name>A0A6S7KCD3_PARCT</name>
<dbReference type="Proteomes" id="UP001152795">
    <property type="component" value="Unassembled WGS sequence"/>
</dbReference>
<reference evidence="1" key="1">
    <citation type="submission" date="2020-04" db="EMBL/GenBank/DDBJ databases">
        <authorList>
            <person name="Alioto T."/>
            <person name="Alioto T."/>
            <person name="Gomez Garrido J."/>
        </authorList>
    </citation>
    <scope>NUCLEOTIDE SEQUENCE</scope>
    <source>
        <strain evidence="1">A484AB</strain>
    </source>
</reference>